<reference evidence="2 4" key="1">
    <citation type="submission" date="2016-06" db="EMBL/GenBank/DDBJ databases">
        <title>Complete genome sequence of Edwardsiella hoshinae ATCC 35051.</title>
        <authorList>
            <person name="Reichley S.R."/>
            <person name="Waldbieser G.C."/>
            <person name="Lawrence M.L."/>
            <person name="Griffin M.J."/>
        </authorList>
    </citation>
    <scope>NUCLEOTIDE SEQUENCE [LARGE SCALE GENOMIC DNA]</scope>
    <source>
        <strain evidence="2 4">ATCC 35051</strain>
    </source>
</reference>
<keyword evidence="4" id="KW-1185">Reference proteome</keyword>
<accession>A0A376DKF7</accession>
<dbReference type="Proteomes" id="UP000175893">
    <property type="component" value="Chromosome"/>
</dbReference>
<evidence type="ECO:0000313" key="5">
    <source>
        <dbReference type="Proteomes" id="UP000255248"/>
    </source>
</evidence>
<evidence type="ECO:0000256" key="1">
    <source>
        <dbReference type="SAM" id="Phobius"/>
    </source>
</evidence>
<gene>
    <name evidence="2" type="ORF">A9798_13210</name>
    <name evidence="3" type="ORF">NCTC12121_02778</name>
</gene>
<dbReference type="AlphaFoldDB" id="A0A376DKF7"/>
<evidence type="ECO:0000313" key="4">
    <source>
        <dbReference type="Proteomes" id="UP000175893"/>
    </source>
</evidence>
<organism evidence="3 5">
    <name type="scientific">Edwardsiella hoshinae</name>
    <dbReference type="NCBI Taxonomy" id="93378"/>
    <lineage>
        <taxon>Bacteria</taxon>
        <taxon>Pseudomonadati</taxon>
        <taxon>Pseudomonadota</taxon>
        <taxon>Gammaproteobacteria</taxon>
        <taxon>Enterobacterales</taxon>
        <taxon>Hafniaceae</taxon>
        <taxon>Edwardsiella</taxon>
    </lineage>
</organism>
<evidence type="ECO:0000313" key="2">
    <source>
        <dbReference type="EMBL" id="AOV97806.1"/>
    </source>
</evidence>
<dbReference type="OrthoDB" id="6415188at2"/>
<proteinExistence type="predicted"/>
<evidence type="ECO:0000313" key="3">
    <source>
        <dbReference type="EMBL" id="STC90804.1"/>
    </source>
</evidence>
<name>A0A376DKF7_9GAMM</name>
<dbReference type="Proteomes" id="UP000255248">
    <property type="component" value="Unassembled WGS sequence"/>
</dbReference>
<dbReference type="KEGG" id="eho:A9798_13210"/>
<keyword evidence="1" id="KW-0812">Transmembrane</keyword>
<protein>
    <submittedName>
        <fullName evidence="3">Uncharacterized protein</fullName>
    </submittedName>
</protein>
<keyword evidence="1" id="KW-0472">Membrane</keyword>
<feature type="transmembrane region" description="Helical" evidence="1">
    <location>
        <begin position="62"/>
        <end position="82"/>
    </location>
</feature>
<dbReference type="EMBL" id="CP016043">
    <property type="protein sequence ID" value="AOV97806.1"/>
    <property type="molecule type" value="Genomic_DNA"/>
</dbReference>
<reference evidence="3 5" key="2">
    <citation type="submission" date="2018-06" db="EMBL/GenBank/DDBJ databases">
        <authorList>
            <consortium name="Pathogen Informatics"/>
            <person name="Doyle S."/>
        </authorList>
    </citation>
    <scope>NUCLEOTIDE SEQUENCE [LARGE SCALE GENOMIC DNA]</scope>
    <source>
        <strain evidence="3 5">NCTC12121</strain>
    </source>
</reference>
<dbReference type="EMBL" id="UFXZ01000001">
    <property type="protein sequence ID" value="STC90804.1"/>
    <property type="molecule type" value="Genomic_DNA"/>
</dbReference>
<sequence>MSLTTNKRRALTLLQILSLFLAVGALFYLLKISHSTHALALDRCLPGQEVLDHEGLLWGMNYFLIALGLGICVPAIAFFIGFRHD</sequence>
<keyword evidence="1" id="KW-1133">Transmembrane helix</keyword>
<dbReference type="RefSeq" id="WP_024524025.1">
    <property type="nucleotide sequence ID" value="NZ_CP016043.1"/>
</dbReference>